<organism evidence="2 3">
    <name type="scientific">Aquipuribacter nitratireducens</name>
    <dbReference type="NCBI Taxonomy" id="650104"/>
    <lineage>
        <taxon>Bacteria</taxon>
        <taxon>Bacillati</taxon>
        <taxon>Actinomycetota</taxon>
        <taxon>Actinomycetes</taxon>
        <taxon>Micrococcales</taxon>
        <taxon>Intrasporangiaceae</taxon>
        <taxon>Aquipuribacter</taxon>
    </lineage>
</organism>
<dbReference type="RefSeq" id="WP_340267361.1">
    <property type="nucleotide sequence ID" value="NZ_JBBEOG010000001.1"/>
</dbReference>
<dbReference type="Proteomes" id="UP001596122">
    <property type="component" value="Unassembled WGS sequence"/>
</dbReference>
<name>A0ABW0GKA5_9MICO</name>
<sequence length="60" mass="6095">MGSSIVAGLAGAALAAGETTGELAEVELPVPPLVFGIGTLVIFLILLGITYSFKNVAHRQ</sequence>
<reference evidence="3" key="1">
    <citation type="journal article" date="2019" name="Int. J. Syst. Evol. Microbiol.">
        <title>The Global Catalogue of Microorganisms (GCM) 10K type strain sequencing project: providing services to taxonomists for standard genome sequencing and annotation.</title>
        <authorList>
            <consortium name="The Broad Institute Genomics Platform"/>
            <consortium name="The Broad Institute Genome Sequencing Center for Infectious Disease"/>
            <person name="Wu L."/>
            <person name="Ma J."/>
        </authorList>
    </citation>
    <scope>NUCLEOTIDE SEQUENCE [LARGE SCALE GENOMIC DNA]</scope>
    <source>
        <strain evidence="3">CCUG 43114</strain>
    </source>
</reference>
<gene>
    <name evidence="2" type="ORF">ACFPJ6_06000</name>
</gene>
<proteinExistence type="predicted"/>
<evidence type="ECO:0000313" key="2">
    <source>
        <dbReference type="EMBL" id="MFC5380335.1"/>
    </source>
</evidence>
<dbReference type="EMBL" id="JBHSLD010000006">
    <property type="protein sequence ID" value="MFC5380335.1"/>
    <property type="molecule type" value="Genomic_DNA"/>
</dbReference>
<evidence type="ECO:0000256" key="1">
    <source>
        <dbReference type="SAM" id="Phobius"/>
    </source>
</evidence>
<keyword evidence="3" id="KW-1185">Reference proteome</keyword>
<evidence type="ECO:0000313" key="3">
    <source>
        <dbReference type="Proteomes" id="UP001596122"/>
    </source>
</evidence>
<keyword evidence="1" id="KW-1133">Transmembrane helix</keyword>
<keyword evidence="1" id="KW-0472">Membrane</keyword>
<comment type="caution">
    <text evidence="2">The sequence shown here is derived from an EMBL/GenBank/DDBJ whole genome shotgun (WGS) entry which is preliminary data.</text>
</comment>
<keyword evidence="1" id="KW-0812">Transmembrane</keyword>
<protein>
    <submittedName>
        <fullName evidence="2">Uncharacterized protein</fullName>
    </submittedName>
</protein>
<feature type="transmembrane region" description="Helical" evidence="1">
    <location>
        <begin position="33"/>
        <end position="53"/>
    </location>
</feature>
<accession>A0ABW0GKA5</accession>